<proteinExistence type="predicted"/>
<organism evidence="1 2">
    <name type="scientific">Aphanomyces astaci</name>
    <name type="common">Crayfish plague agent</name>
    <dbReference type="NCBI Taxonomy" id="112090"/>
    <lineage>
        <taxon>Eukaryota</taxon>
        <taxon>Sar</taxon>
        <taxon>Stramenopiles</taxon>
        <taxon>Oomycota</taxon>
        <taxon>Saprolegniomycetes</taxon>
        <taxon>Saprolegniales</taxon>
        <taxon>Verrucalvaceae</taxon>
        <taxon>Aphanomyces</taxon>
    </lineage>
</organism>
<name>A0A6A5AEN2_APHAT</name>
<protein>
    <submittedName>
        <fullName evidence="1">Uncharacterized protein</fullName>
    </submittedName>
</protein>
<evidence type="ECO:0000313" key="1">
    <source>
        <dbReference type="EMBL" id="KAF0743163.1"/>
    </source>
</evidence>
<accession>A0A6A5AEN2</accession>
<reference evidence="1 2" key="1">
    <citation type="submission" date="2019-06" db="EMBL/GenBank/DDBJ databases">
        <title>Genomics analysis of Aphanomyces spp. identifies a new class of oomycete effector associated with host adaptation.</title>
        <authorList>
            <person name="Gaulin E."/>
        </authorList>
    </citation>
    <scope>NUCLEOTIDE SEQUENCE [LARGE SCALE GENOMIC DNA]</scope>
    <source>
        <strain evidence="1 2">E</strain>
    </source>
</reference>
<dbReference type="PANTHER" id="PTHR47150:SF5">
    <property type="entry name" value="OS07G0546750 PROTEIN"/>
    <property type="match status" value="1"/>
</dbReference>
<evidence type="ECO:0000313" key="2">
    <source>
        <dbReference type="Proteomes" id="UP000469452"/>
    </source>
</evidence>
<comment type="caution">
    <text evidence="1">The sequence shown here is derived from an EMBL/GenBank/DDBJ whole genome shotgun (WGS) entry which is preliminary data.</text>
</comment>
<dbReference type="Proteomes" id="UP000469452">
    <property type="component" value="Unassembled WGS sequence"/>
</dbReference>
<dbReference type="EMBL" id="VJMI01014395">
    <property type="protein sequence ID" value="KAF0743163.1"/>
    <property type="molecule type" value="Genomic_DNA"/>
</dbReference>
<gene>
    <name evidence="1" type="ORF">AaE_008570</name>
</gene>
<dbReference type="AlphaFoldDB" id="A0A6A5AEN2"/>
<dbReference type="PANTHER" id="PTHR47150">
    <property type="entry name" value="OS12G0169200 PROTEIN"/>
    <property type="match status" value="1"/>
</dbReference>
<sequence>MEAWRSTVCNAIEAWNDDDDDMDDAWSRAYVKRDYAAAHTRIYNDYFGVNPVYGSDKFRRRFRMARPLFERIMEGVSEQDSFICENIDATGQAGLSPLQKCVAAIRMLCYDIPADALDEYVRIGESTAMLSF</sequence>